<evidence type="ECO:0000313" key="3">
    <source>
        <dbReference type="Proteomes" id="UP000022141"/>
    </source>
</evidence>
<sequence length="103" mass="11321">MCLSIPLQLVALEDENGDFAIAERRQGNALRRERVNMMLIGRQPLGSWILASLGLAREVLDDHQRALIEDALAALAASLAGDYDPSAHFSDLTTPRPTRSTHQ</sequence>
<accession>A0A011PTD8</accession>
<dbReference type="Proteomes" id="UP000022141">
    <property type="component" value="Unassembled WGS sequence"/>
</dbReference>
<dbReference type="STRING" id="1454004.AW11_00523"/>
<proteinExistence type="inferred from homology"/>
<dbReference type="Gene3D" id="2.30.30.140">
    <property type="match status" value="1"/>
</dbReference>
<dbReference type="InterPro" id="IPR001109">
    <property type="entry name" value="Hydrogenase_HupF/HypC"/>
</dbReference>
<dbReference type="SUPFAM" id="SSF159127">
    <property type="entry name" value="HupF/HypC-like"/>
    <property type="match status" value="1"/>
</dbReference>
<organism evidence="2 3">
    <name type="scientific">Accumulibacter regalis</name>
    <dbReference type="NCBI Taxonomy" id="522306"/>
    <lineage>
        <taxon>Bacteria</taxon>
        <taxon>Pseudomonadati</taxon>
        <taxon>Pseudomonadota</taxon>
        <taxon>Betaproteobacteria</taxon>
        <taxon>Candidatus Accumulibacter</taxon>
    </lineage>
</organism>
<evidence type="ECO:0000256" key="1">
    <source>
        <dbReference type="ARBA" id="ARBA00006018"/>
    </source>
</evidence>
<comment type="caution">
    <text evidence="2">The sequence shown here is derived from an EMBL/GenBank/DDBJ whole genome shotgun (WGS) entry which is preliminary data.</text>
</comment>
<dbReference type="Pfam" id="PF01455">
    <property type="entry name" value="HupF_HypC"/>
    <property type="match status" value="1"/>
</dbReference>
<gene>
    <name evidence="2" type="ORF">AW11_00523</name>
</gene>
<reference evidence="2" key="1">
    <citation type="submission" date="2014-02" db="EMBL/GenBank/DDBJ databases">
        <title>Expanding our view of genomic diversity in Candidatus Accumulibacter clades.</title>
        <authorList>
            <person name="Skennerton C.T."/>
            <person name="Barr J.J."/>
            <person name="Slater F.R."/>
            <person name="Bond P.L."/>
            <person name="Tyson G.W."/>
        </authorList>
    </citation>
    <scope>NUCLEOTIDE SEQUENCE [LARGE SCALE GENOMIC DNA]</scope>
</reference>
<protein>
    <submittedName>
        <fullName evidence="2">Hydrogenase assembly chaperone HypC/HupF</fullName>
    </submittedName>
</protein>
<comment type="similarity">
    <text evidence="1">Belongs to the HupF/HypC family.</text>
</comment>
<dbReference type="PATRIC" id="fig|1454004.3.peg.543"/>
<keyword evidence="3" id="KW-1185">Reference proteome</keyword>
<evidence type="ECO:0000313" key="2">
    <source>
        <dbReference type="EMBL" id="EXI90666.1"/>
    </source>
</evidence>
<dbReference type="EMBL" id="JEMY01000004">
    <property type="protein sequence ID" value="EXI90666.1"/>
    <property type="molecule type" value="Genomic_DNA"/>
</dbReference>
<dbReference type="eggNOG" id="COG0298">
    <property type="taxonomic scope" value="Bacteria"/>
</dbReference>
<name>A0A011PTD8_ACCRE</name>
<dbReference type="AlphaFoldDB" id="A0A011PTD8"/>